<dbReference type="SMART" id="SM00054">
    <property type="entry name" value="EFh"/>
    <property type="match status" value="4"/>
</dbReference>
<dbReference type="GO" id="GO:0016460">
    <property type="term" value="C:myosin II complex"/>
    <property type="evidence" value="ECO:0007669"/>
    <property type="project" value="TreeGrafter"/>
</dbReference>
<feature type="domain" description="EF-hand" evidence="3">
    <location>
        <begin position="44"/>
        <end position="79"/>
    </location>
</feature>
<proteinExistence type="predicted"/>
<dbReference type="Gene3D" id="1.10.238.10">
    <property type="entry name" value="EF-hand"/>
    <property type="match status" value="2"/>
</dbReference>
<dbReference type="GeneID" id="68110291"/>
<reference evidence="4 5" key="1">
    <citation type="journal article" date="2019" name="Sci. Rep.">
        <title>Nanopore sequencing improves the draft genome of the human pathogenic amoeba Naegleria fowleri.</title>
        <authorList>
            <person name="Liechti N."/>
            <person name="Schurch N."/>
            <person name="Bruggmann R."/>
            <person name="Wittwer M."/>
        </authorList>
    </citation>
    <scope>NUCLEOTIDE SEQUENCE [LARGE SCALE GENOMIC DNA]</scope>
    <source>
        <strain evidence="4 5">ATCC 30894</strain>
    </source>
</reference>
<dbReference type="InterPro" id="IPR018247">
    <property type="entry name" value="EF_Hand_1_Ca_BS"/>
</dbReference>
<dbReference type="CDD" id="cd00051">
    <property type="entry name" value="EFh"/>
    <property type="match status" value="2"/>
</dbReference>
<evidence type="ECO:0000313" key="5">
    <source>
        <dbReference type="Proteomes" id="UP000444721"/>
    </source>
</evidence>
<dbReference type="PANTHER" id="PTHR23048:SF0">
    <property type="entry name" value="CALMODULIN LIKE 3"/>
    <property type="match status" value="1"/>
</dbReference>
<feature type="domain" description="EF-hand" evidence="3">
    <location>
        <begin position="8"/>
        <end position="43"/>
    </location>
</feature>
<dbReference type="Pfam" id="PF13499">
    <property type="entry name" value="EF-hand_7"/>
    <property type="match status" value="2"/>
</dbReference>
<feature type="domain" description="EF-hand" evidence="3">
    <location>
        <begin position="117"/>
        <end position="149"/>
    </location>
</feature>
<dbReference type="PROSITE" id="PS00018">
    <property type="entry name" value="EF_HAND_1"/>
    <property type="match status" value="2"/>
</dbReference>
<gene>
    <name evidence="4" type="ORF">FDP41_003073</name>
</gene>
<dbReference type="InterPro" id="IPR011992">
    <property type="entry name" value="EF-hand-dom_pair"/>
</dbReference>
<dbReference type="FunFam" id="1.10.238.10:FF:000001">
    <property type="entry name" value="Calmodulin 1"/>
    <property type="match status" value="1"/>
</dbReference>
<dbReference type="InterPro" id="IPR050230">
    <property type="entry name" value="CALM/Myosin/TropC-like"/>
</dbReference>
<keyword evidence="1" id="KW-0677">Repeat</keyword>
<keyword evidence="5" id="KW-1185">Reference proteome</keyword>
<evidence type="ECO:0000256" key="2">
    <source>
        <dbReference type="ARBA" id="ARBA00022837"/>
    </source>
</evidence>
<keyword evidence="2" id="KW-0106">Calcium</keyword>
<accession>A0A6A5BTS4</accession>
<dbReference type="VEuPathDB" id="AmoebaDB:NfTy_058730"/>
<dbReference type="InterPro" id="IPR002048">
    <property type="entry name" value="EF_hand_dom"/>
</dbReference>
<dbReference type="OMA" id="MNACSER"/>
<dbReference type="RefSeq" id="XP_044562464.1">
    <property type="nucleotide sequence ID" value="XM_044706337.1"/>
</dbReference>
<dbReference type="PANTHER" id="PTHR23048">
    <property type="entry name" value="MYOSIN LIGHT CHAIN 1, 3"/>
    <property type="match status" value="1"/>
</dbReference>
<dbReference type="SUPFAM" id="SSF47473">
    <property type="entry name" value="EF-hand"/>
    <property type="match status" value="1"/>
</dbReference>
<evidence type="ECO:0000256" key="1">
    <source>
        <dbReference type="ARBA" id="ARBA00022737"/>
    </source>
</evidence>
<dbReference type="VEuPathDB" id="AmoebaDB:FDP41_003073"/>
<name>A0A6A5BTS4_NAEFO</name>
<comment type="caution">
    <text evidence="4">The sequence shown here is derived from an EMBL/GenBank/DDBJ whole genome shotgun (WGS) entry which is preliminary data.</text>
</comment>
<sequence length="149" mass="17057">MVDRLTDEQIQEYKEAFSLFDSDSDGTIVTKELGTVMRALGLNPSQTELDEMIKDIDVNNTGTIDFKDFLVLMQKKMTDNDSEDEIKEAFKVFDRDNDGIISAAELRHILTSMGEKFNEDEAEDFIREADTNGDGQIKYEDFCRIMMSN</sequence>
<protein>
    <recommendedName>
        <fullName evidence="3">EF-hand domain-containing protein</fullName>
    </recommendedName>
</protein>
<dbReference type="OrthoDB" id="26525at2759"/>
<dbReference type="GO" id="GO:0005509">
    <property type="term" value="F:calcium ion binding"/>
    <property type="evidence" value="ECO:0007669"/>
    <property type="project" value="InterPro"/>
</dbReference>
<evidence type="ECO:0000313" key="4">
    <source>
        <dbReference type="EMBL" id="KAF0977751.1"/>
    </source>
</evidence>
<evidence type="ECO:0000259" key="3">
    <source>
        <dbReference type="PROSITE" id="PS50222"/>
    </source>
</evidence>
<dbReference type="AlphaFoldDB" id="A0A6A5BTS4"/>
<dbReference type="EMBL" id="VFQX01000033">
    <property type="protein sequence ID" value="KAF0977751.1"/>
    <property type="molecule type" value="Genomic_DNA"/>
</dbReference>
<organism evidence="4 5">
    <name type="scientific">Naegleria fowleri</name>
    <name type="common">Brain eating amoeba</name>
    <dbReference type="NCBI Taxonomy" id="5763"/>
    <lineage>
        <taxon>Eukaryota</taxon>
        <taxon>Discoba</taxon>
        <taxon>Heterolobosea</taxon>
        <taxon>Tetramitia</taxon>
        <taxon>Eutetramitia</taxon>
        <taxon>Vahlkampfiidae</taxon>
        <taxon>Naegleria</taxon>
    </lineage>
</organism>
<dbReference type="PROSITE" id="PS50222">
    <property type="entry name" value="EF_HAND_2"/>
    <property type="match status" value="4"/>
</dbReference>
<dbReference type="VEuPathDB" id="AmoebaDB:NF0031230"/>
<feature type="domain" description="EF-hand" evidence="3">
    <location>
        <begin position="81"/>
        <end position="116"/>
    </location>
</feature>
<dbReference type="Proteomes" id="UP000444721">
    <property type="component" value="Unassembled WGS sequence"/>
</dbReference>